<keyword evidence="5" id="KW-0812">Transmembrane</keyword>
<evidence type="ECO:0000256" key="4">
    <source>
        <dbReference type="ARBA" id="ARBA00022679"/>
    </source>
</evidence>
<dbReference type="GO" id="GO:0016757">
    <property type="term" value="F:glycosyltransferase activity"/>
    <property type="evidence" value="ECO:0007669"/>
    <property type="project" value="UniProtKB-KW"/>
</dbReference>
<keyword evidence="3" id="KW-0328">Glycosyltransferase</keyword>
<evidence type="ECO:0000256" key="5">
    <source>
        <dbReference type="SAM" id="Phobius"/>
    </source>
</evidence>
<comment type="pathway">
    <text evidence="1">Cell wall biogenesis; cell wall polysaccharide biosynthesis.</text>
</comment>
<dbReference type="Pfam" id="PF13632">
    <property type="entry name" value="Glyco_trans_2_3"/>
    <property type="match status" value="1"/>
</dbReference>
<dbReference type="InterPro" id="IPR029044">
    <property type="entry name" value="Nucleotide-diphossugar_trans"/>
</dbReference>
<feature type="transmembrane region" description="Helical" evidence="5">
    <location>
        <begin position="242"/>
        <end position="270"/>
    </location>
</feature>
<dbReference type="RefSeq" id="WP_208254328.1">
    <property type="nucleotide sequence ID" value="NZ_JAGEOJ010000002.1"/>
</dbReference>
<organism evidence="8 9">
    <name type="scientific">Actinomadura barringtoniae</name>
    <dbReference type="NCBI Taxonomy" id="1427535"/>
    <lineage>
        <taxon>Bacteria</taxon>
        <taxon>Bacillati</taxon>
        <taxon>Actinomycetota</taxon>
        <taxon>Actinomycetes</taxon>
        <taxon>Streptosporangiales</taxon>
        <taxon>Thermomonosporaceae</taxon>
        <taxon>Actinomadura</taxon>
    </lineage>
</organism>
<evidence type="ECO:0000313" key="8">
    <source>
        <dbReference type="EMBL" id="MBO2446748.1"/>
    </source>
</evidence>
<accession>A0A939PB29</accession>
<dbReference type="Gene3D" id="3.90.550.10">
    <property type="entry name" value="Spore Coat Polysaccharide Biosynthesis Protein SpsA, Chain A"/>
    <property type="match status" value="1"/>
</dbReference>
<protein>
    <submittedName>
        <fullName evidence="8">Glycosyltransferase</fullName>
    </submittedName>
</protein>
<name>A0A939PB29_9ACTN</name>
<gene>
    <name evidence="8" type="ORF">J4573_06575</name>
</gene>
<dbReference type="AlphaFoldDB" id="A0A939PB29"/>
<sequence length="304" mass="32922">MISMVVISKDEPELDATLSGVAAAADAYGAADGHGEPYEIIVVDASDGRLDHIAAAHPGVRWIAFERPAGVRVSIPHQRNAGVRAAKGDIVVFTDAGCRPLDGWLGELLAPIQVDGEDIVAGVAVGPEGADGLYDAEALRRAEAAYLDECPTINLAFRTKVWEAIGGFDEAFEYGSDVDFAWRAIDAGHKIRSAPGSVVTHHWGDRRRQFKRSFAYGKARARLYRKHRSRRGQLLSTEPMVVVYPVFLAGIPVVLVASVFVPWVLLYPLLLAVPAWRNRRIGAGRVIVDHLAYGAGVLAELPSR</sequence>
<keyword evidence="9" id="KW-1185">Reference proteome</keyword>
<comment type="caution">
    <text evidence="8">The sequence shown here is derived from an EMBL/GenBank/DDBJ whole genome shotgun (WGS) entry which is preliminary data.</text>
</comment>
<evidence type="ECO:0000256" key="3">
    <source>
        <dbReference type="ARBA" id="ARBA00022676"/>
    </source>
</evidence>
<evidence type="ECO:0000256" key="1">
    <source>
        <dbReference type="ARBA" id="ARBA00004776"/>
    </source>
</evidence>
<dbReference type="SUPFAM" id="SSF53448">
    <property type="entry name" value="Nucleotide-diphospho-sugar transferases"/>
    <property type="match status" value="1"/>
</dbReference>
<feature type="domain" description="Glycosyltransferase 2-like" evidence="7">
    <location>
        <begin position="154"/>
        <end position="272"/>
    </location>
</feature>
<comment type="similarity">
    <text evidence="2">Belongs to the glycosyltransferase 2 family.</text>
</comment>
<feature type="domain" description="Glycosyltransferase 2-like" evidence="6">
    <location>
        <begin position="10"/>
        <end position="135"/>
    </location>
</feature>
<keyword evidence="5" id="KW-0472">Membrane</keyword>
<dbReference type="PANTHER" id="PTHR43179:SF12">
    <property type="entry name" value="GALACTOFURANOSYLTRANSFERASE GLFT2"/>
    <property type="match status" value="1"/>
</dbReference>
<dbReference type="Pfam" id="PF00535">
    <property type="entry name" value="Glycos_transf_2"/>
    <property type="match status" value="1"/>
</dbReference>
<reference evidence="8" key="1">
    <citation type="submission" date="2021-03" db="EMBL/GenBank/DDBJ databases">
        <authorList>
            <person name="Kanchanasin P."/>
            <person name="Saeng-In P."/>
            <person name="Phongsopitanun W."/>
            <person name="Yuki M."/>
            <person name="Kudo T."/>
            <person name="Ohkuma M."/>
            <person name="Tanasupawat S."/>
        </authorList>
    </citation>
    <scope>NUCLEOTIDE SEQUENCE</scope>
    <source>
        <strain evidence="8">GKU 128</strain>
    </source>
</reference>
<dbReference type="Proteomes" id="UP000669179">
    <property type="component" value="Unassembled WGS sequence"/>
</dbReference>
<evidence type="ECO:0000256" key="2">
    <source>
        <dbReference type="ARBA" id="ARBA00006739"/>
    </source>
</evidence>
<keyword evidence="4" id="KW-0808">Transferase</keyword>
<evidence type="ECO:0000313" key="9">
    <source>
        <dbReference type="Proteomes" id="UP000669179"/>
    </source>
</evidence>
<proteinExistence type="inferred from homology"/>
<evidence type="ECO:0000259" key="7">
    <source>
        <dbReference type="Pfam" id="PF13632"/>
    </source>
</evidence>
<dbReference type="EMBL" id="JAGEOJ010000002">
    <property type="protein sequence ID" value="MBO2446748.1"/>
    <property type="molecule type" value="Genomic_DNA"/>
</dbReference>
<keyword evidence="5" id="KW-1133">Transmembrane helix</keyword>
<dbReference type="InterPro" id="IPR001173">
    <property type="entry name" value="Glyco_trans_2-like"/>
</dbReference>
<dbReference type="PANTHER" id="PTHR43179">
    <property type="entry name" value="RHAMNOSYLTRANSFERASE WBBL"/>
    <property type="match status" value="1"/>
</dbReference>
<evidence type="ECO:0000259" key="6">
    <source>
        <dbReference type="Pfam" id="PF00535"/>
    </source>
</evidence>